<dbReference type="Gene3D" id="3.30.70.270">
    <property type="match status" value="1"/>
</dbReference>
<feature type="transmembrane region" description="Helical" evidence="8">
    <location>
        <begin position="613"/>
        <end position="629"/>
    </location>
</feature>
<evidence type="ECO:0000256" key="7">
    <source>
        <dbReference type="SAM" id="MobiDB-lite"/>
    </source>
</evidence>
<dbReference type="InterPro" id="IPR043128">
    <property type="entry name" value="Rev_trsase/Diguanyl_cyclase"/>
</dbReference>
<dbReference type="Proteomes" id="UP000294558">
    <property type="component" value="Unassembled WGS sequence"/>
</dbReference>
<keyword evidence="5 8" id="KW-1133">Transmembrane helix</keyword>
<evidence type="ECO:0000256" key="4">
    <source>
        <dbReference type="ARBA" id="ARBA00022692"/>
    </source>
</evidence>
<dbReference type="InterPro" id="IPR050321">
    <property type="entry name" value="Glycosyltr_2/OpgH_subfam"/>
</dbReference>
<dbReference type="PANTHER" id="PTHR43867:SF2">
    <property type="entry name" value="CELLULOSE SYNTHASE CATALYTIC SUBUNIT A [UDP-FORMING]"/>
    <property type="match status" value="1"/>
</dbReference>
<keyword evidence="4 8" id="KW-0812">Transmembrane</keyword>
<feature type="transmembrane region" description="Helical" evidence="8">
    <location>
        <begin position="581"/>
        <end position="601"/>
    </location>
</feature>
<dbReference type="Pfam" id="PF13641">
    <property type="entry name" value="Glyco_tranf_2_3"/>
    <property type="match status" value="1"/>
</dbReference>
<proteinExistence type="predicted"/>
<evidence type="ECO:0000256" key="1">
    <source>
        <dbReference type="ARBA" id="ARBA00004141"/>
    </source>
</evidence>
<organism evidence="9 10">
    <name type="scientific">Ilumatobacter fluminis</name>
    <dbReference type="NCBI Taxonomy" id="467091"/>
    <lineage>
        <taxon>Bacteria</taxon>
        <taxon>Bacillati</taxon>
        <taxon>Actinomycetota</taxon>
        <taxon>Acidimicrobiia</taxon>
        <taxon>Acidimicrobiales</taxon>
        <taxon>Ilumatobacteraceae</taxon>
        <taxon>Ilumatobacter</taxon>
    </lineage>
</organism>
<dbReference type="CDD" id="cd06423">
    <property type="entry name" value="CESA_like"/>
    <property type="match status" value="1"/>
</dbReference>
<feature type="region of interest" description="Disordered" evidence="7">
    <location>
        <begin position="658"/>
        <end position="685"/>
    </location>
</feature>
<evidence type="ECO:0000256" key="8">
    <source>
        <dbReference type="SAM" id="Phobius"/>
    </source>
</evidence>
<evidence type="ECO:0000313" key="10">
    <source>
        <dbReference type="Proteomes" id="UP000294558"/>
    </source>
</evidence>
<dbReference type="SUPFAM" id="SSF53448">
    <property type="entry name" value="Nucleotide-diphospho-sugar transferases"/>
    <property type="match status" value="1"/>
</dbReference>
<evidence type="ECO:0000313" key="9">
    <source>
        <dbReference type="EMBL" id="TDT15312.1"/>
    </source>
</evidence>
<protein>
    <submittedName>
        <fullName evidence="9">Cellulose synthase/poly-beta-1,6-N-acetylglucosamine synthase-like glycosyltransferase</fullName>
    </submittedName>
</protein>
<keyword evidence="2" id="KW-0328">Glycosyltransferase</keyword>
<feature type="region of interest" description="Disordered" evidence="7">
    <location>
        <begin position="768"/>
        <end position="789"/>
    </location>
</feature>
<keyword evidence="3 9" id="KW-0808">Transferase</keyword>
<feature type="transmembrane region" description="Helical" evidence="8">
    <location>
        <begin position="227"/>
        <end position="244"/>
    </location>
</feature>
<keyword evidence="6 8" id="KW-0472">Membrane</keyword>
<gene>
    <name evidence="9" type="ORF">BDK89_0882</name>
</gene>
<keyword evidence="10" id="KW-1185">Reference proteome</keyword>
<dbReference type="Gene3D" id="3.90.550.10">
    <property type="entry name" value="Spore Coat Polysaccharide Biosynthesis Protein SpsA, Chain A"/>
    <property type="match status" value="1"/>
</dbReference>
<sequence>MTPGSLAPRQRSRRLVINRAPEPSDVQRRLESDRRRYSVGIVDPDQFASELAVEFARRERGGRNCGVASVSVFEIAGLQHRHGALFVFDLVSELVDVLRYHLAPTDVYHVAESGEVLVLGRDSTVSSTVERVQQLCLEIAGRRWGGSADLLLTPSAGIATLDDGPDAATIVRRAVDAREVASGHLDLRVHRWEPAMSVDTAPPERRPFERFGWQTVKERLRAPSQILATYVLGLFVPFCLYWFFDRVVGFDITWAVYLFCVLTLVSTGVMILVEARLAIRQKEPPEVESYPPASAIICAYLPNEAATIMDTLDAFLNQGYPGGLQVILAYNTPNPMAVERELHALADRHDDLEVVKIEGSTSKAQNVNAVLHMATGEFTGMFDADHMPRPGSFERSWRWLANGYDVVQGHCMTRNGDETWLAKMIAVEFESIYAVAHPGRAKLHRFGVFGGSNGYWRTDLLHETRMRGSMLTEDIDSSMRTVERGLKIRSDRDVVSRELATTTMKQVWNQRLRWAQGWFQVTMMHTARVWRSAGLNVRQKVGATYLLGWREVYPWLSLQVFPLVAYWYMSRGQMISAGWPILFFTTVFVLHVGPHQTWYAYKLADPEIKQHKSWFWGYLLFSTFFYTEYKNVIARVAHIKEFVGERAWKVTPRSDDPVEFDDDIDLGDDSDDEAGGSDDEVSPRRVRGPLAAAGIAVAALDESQEMGEPAETARPGIAARRATATVIRSESDDLDGSIAGLRDPHVHGDPLLGRIDYVVDATDAFGLPRRSRGVQPDTTRGDDPAPLLPRRARTGQSVIADGGNDCRVVADEPAPTFDPLLDDPVTDPDPTDAFGLPRRFADLRAAWNNDLDRHDLDRHDLDGI</sequence>
<feature type="compositionally biased region" description="Acidic residues" evidence="7">
    <location>
        <begin position="658"/>
        <end position="680"/>
    </location>
</feature>
<dbReference type="AlphaFoldDB" id="A0A4R7HW76"/>
<name>A0A4R7HW76_9ACTN</name>
<comment type="caution">
    <text evidence="9">The sequence shown here is derived from an EMBL/GenBank/DDBJ whole genome shotgun (WGS) entry which is preliminary data.</text>
</comment>
<accession>A0A4R7HW76</accession>
<dbReference type="InterPro" id="IPR029044">
    <property type="entry name" value="Nucleotide-diphossugar_trans"/>
</dbReference>
<dbReference type="PANTHER" id="PTHR43867">
    <property type="entry name" value="CELLULOSE SYNTHASE CATALYTIC SUBUNIT A [UDP-FORMING]"/>
    <property type="match status" value="1"/>
</dbReference>
<feature type="transmembrane region" description="Helical" evidence="8">
    <location>
        <begin position="256"/>
        <end position="273"/>
    </location>
</feature>
<evidence type="ECO:0000256" key="2">
    <source>
        <dbReference type="ARBA" id="ARBA00022676"/>
    </source>
</evidence>
<evidence type="ECO:0000256" key="3">
    <source>
        <dbReference type="ARBA" id="ARBA00022679"/>
    </source>
</evidence>
<comment type="subcellular location">
    <subcellularLocation>
        <location evidence="1">Membrane</location>
        <topology evidence="1">Multi-pass membrane protein</topology>
    </subcellularLocation>
</comment>
<dbReference type="EMBL" id="SOAU01000001">
    <property type="protein sequence ID" value="TDT15312.1"/>
    <property type="molecule type" value="Genomic_DNA"/>
</dbReference>
<dbReference type="GO" id="GO:0016020">
    <property type="term" value="C:membrane"/>
    <property type="evidence" value="ECO:0007669"/>
    <property type="project" value="UniProtKB-SubCell"/>
</dbReference>
<reference evidence="9 10" key="1">
    <citation type="submission" date="2019-03" db="EMBL/GenBank/DDBJ databases">
        <title>Sequencing the genomes of 1000 actinobacteria strains.</title>
        <authorList>
            <person name="Klenk H.-P."/>
        </authorList>
    </citation>
    <scope>NUCLEOTIDE SEQUENCE [LARGE SCALE GENOMIC DNA]</scope>
    <source>
        <strain evidence="9 10">DSM 18936</strain>
    </source>
</reference>
<evidence type="ECO:0000256" key="6">
    <source>
        <dbReference type="ARBA" id="ARBA00023136"/>
    </source>
</evidence>
<dbReference type="GO" id="GO:0016757">
    <property type="term" value="F:glycosyltransferase activity"/>
    <property type="evidence" value="ECO:0007669"/>
    <property type="project" value="UniProtKB-KW"/>
</dbReference>
<evidence type="ECO:0000256" key="5">
    <source>
        <dbReference type="ARBA" id="ARBA00022989"/>
    </source>
</evidence>